<evidence type="ECO:0000256" key="10">
    <source>
        <dbReference type="ARBA" id="ARBA00044613"/>
    </source>
</evidence>
<dbReference type="PROSITE" id="PS51748">
    <property type="entry name" value="HEXOKINASE_2"/>
    <property type="match status" value="2"/>
</dbReference>
<feature type="domain" description="Hexokinase C-terminal" evidence="14">
    <location>
        <begin position="387"/>
        <end position="614"/>
    </location>
</feature>
<comment type="similarity">
    <text evidence="3">Belongs to the hexokinase family.</text>
</comment>
<organism evidence="15 16">
    <name type="scientific">Lonchura striata</name>
    <name type="common">white-rumped munia</name>
    <dbReference type="NCBI Taxonomy" id="40157"/>
    <lineage>
        <taxon>Eukaryota</taxon>
        <taxon>Metazoa</taxon>
        <taxon>Chordata</taxon>
        <taxon>Craniata</taxon>
        <taxon>Vertebrata</taxon>
        <taxon>Euteleostomi</taxon>
        <taxon>Archelosauria</taxon>
        <taxon>Archosauria</taxon>
        <taxon>Dinosauria</taxon>
        <taxon>Saurischia</taxon>
        <taxon>Theropoda</taxon>
        <taxon>Coelurosauria</taxon>
        <taxon>Aves</taxon>
        <taxon>Neognathae</taxon>
        <taxon>Neoaves</taxon>
        <taxon>Telluraves</taxon>
        <taxon>Australaves</taxon>
        <taxon>Passeriformes</taxon>
        <taxon>Passeroidea</taxon>
        <taxon>Estrildidae</taxon>
        <taxon>Estrildinae</taxon>
        <taxon>Lonchura</taxon>
    </lineage>
</organism>
<dbReference type="Gene3D" id="3.30.420.40">
    <property type="match status" value="2"/>
</dbReference>
<feature type="region of interest" description="Disordered" evidence="12">
    <location>
        <begin position="295"/>
        <end position="325"/>
    </location>
</feature>
<gene>
    <name evidence="15" type="primary">HK3</name>
    <name evidence="15" type="ORF">RLOC_00004222</name>
</gene>
<dbReference type="GO" id="GO:0006006">
    <property type="term" value="P:glucose metabolic process"/>
    <property type="evidence" value="ECO:0007669"/>
    <property type="project" value="TreeGrafter"/>
</dbReference>
<dbReference type="Gene3D" id="3.40.367.20">
    <property type="match status" value="2"/>
</dbReference>
<dbReference type="GO" id="GO:0008865">
    <property type="term" value="F:fructokinase activity"/>
    <property type="evidence" value="ECO:0007669"/>
    <property type="project" value="TreeGrafter"/>
</dbReference>
<dbReference type="SUPFAM" id="SSF53067">
    <property type="entry name" value="Actin-like ATPase domain"/>
    <property type="match status" value="4"/>
</dbReference>
<dbReference type="InterPro" id="IPR019807">
    <property type="entry name" value="Hexokinase_BS"/>
</dbReference>
<dbReference type="PROSITE" id="PS00378">
    <property type="entry name" value="HEXOKINASE_1"/>
    <property type="match status" value="1"/>
</dbReference>
<keyword evidence="8" id="KW-0067">ATP-binding</keyword>
<evidence type="ECO:0000313" key="16">
    <source>
        <dbReference type="Proteomes" id="UP000197619"/>
    </source>
</evidence>
<evidence type="ECO:0000256" key="11">
    <source>
        <dbReference type="ARBA" id="ARBA00048160"/>
    </source>
</evidence>
<feature type="domain" description="Hexokinase N-terminal" evidence="13">
    <location>
        <begin position="108"/>
        <end position="347"/>
    </location>
</feature>
<proteinExistence type="inferred from homology"/>
<keyword evidence="16" id="KW-1185">Reference proteome</keyword>
<keyword evidence="5" id="KW-0808">Transferase</keyword>
<dbReference type="EMBL" id="MUZQ01000200">
    <property type="protein sequence ID" value="OWK55453.1"/>
    <property type="molecule type" value="Genomic_DNA"/>
</dbReference>
<evidence type="ECO:0000256" key="5">
    <source>
        <dbReference type="ARBA" id="ARBA00022679"/>
    </source>
</evidence>
<dbReference type="PRINTS" id="PR00475">
    <property type="entry name" value="HEXOKINASE"/>
</dbReference>
<dbReference type="EC" id="2.7.1.1" evidence="4"/>
<dbReference type="FunFam" id="3.30.420.40:FF:000095">
    <property type="entry name" value="Phosphotransferase"/>
    <property type="match status" value="1"/>
</dbReference>
<dbReference type="InterPro" id="IPR022673">
    <property type="entry name" value="Hexokinase_C"/>
</dbReference>
<dbReference type="GO" id="GO:0001678">
    <property type="term" value="P:intracellular glucose homeostasis"/>
    <property type="evidence" value="ECO:0007669"/>
    <property type="project" value="InterPro"/>
</dbReference>
<comment type="pathway">
    <text evidence="1">Carbohydrate degradation; glycolysis; D-glyceraldehyde 3-phosphate and glycerone phosphate from D-glucose: step 1/4.</text>
</comment>
<dbReference type="PANTHER" id="PTHR19443:SF1">
    <property type="entry name" value="HEXOKINASE-3"/>
    <property type="match status" value="1"/>
</dbReference>
<dbReference type="AlphaFoldDB" id="A0A218UNY0"/>
<dbReference type="FunFam" id="3.40.367.20:FF:000020">
    <property type="entry name" value="Hexokinase-1"/>
    <property type="match status" value="1"/>
</dbReference>
<evidence type="ECO:0000256" key="1">
    <source>
        <dbReference type="ARBA" id="ARBA00004888"/>
    </source>
</evidence>
<evidence type="ECO:0000256" key="7">
    <source>
        <dbReference type="ARBA" id="ARBA00022777"/>
    </source>
</evidence>
<comment type="pathway">
    <text evidence="2">Carbohydrate metabolism; hexose metabolism.</text>
</comment>
<comment type="caution">
    <text evidence="15">The sequence shown here is derived from an EMBL/GenBank/DDBJ whole genome shotgun (WGS) entry which is preliminary data.</text>
</comment>
<evidence type="ECO:0000259" key="13">
    <source>
        <dbReference type="Pfam" id="PF00349"/>
    </source>
</evidence>
<sequence>MDSRSSRPGSQDGRFGAAVRAGQRRSLGAQEQDSRYVGQLQGPSSTTAPMLGPMTVMGQTCLLHDRRGSVKLVHKDESMDPSWSMEVDSRFLGNTQNQLHDSSTTTPIQRALHSLVIPLERLHVMKGHMMQDMCKGLSRQSHAQAKVRMLPTYICSTPNGTEKGNFLVVELCQNQVRTLLVTLYGDGNMSPQMMYKIFDMPEGIMQGEGEALFDFIAQCVSHFLAETISSDTNSSDTNGSELYLPLGFVFPFSCRQTQLDKAELLFWSKGFSCSGVVGKDVVQLLQAAIDKQMNQKKQGEEEANETGGAWLSSWRGRKSSQSTPGQPYRVQVVALINDTVGTMMTCSIEGRACEVAIVAGETWASRVPWWWVWGAVLVLSPITPADKGSNCCFMAEAYLVETAKETSGRMCVNTEWGWFGDDGTLNDIFTPYDQSVDQESSNPGEKRFEKMVGTLYIGEIVRHALIALTAEKAIFTGTNAAVLKEKGVLTMQHVLEIVNNEDGITEVKRILEVLGLQPSERDCGRVQQICRAVMVRAASLHATGLSAILSYMCQTRELDALMVNVGVEGELFTGYPRFEEILLNVSRLLSPECMAILVPSRDGSGRGAAMVTAVALRLAAQRRAVDEVLAPLRLSRDDLEKVQALMRQEMDRGLCKETNATASVRMLPTYVSHTPDGTEQGDFLALDLGGTNFRVLVVRVAEEGISMASEIYVIPAAIMQGTGEELFDHILDCIIDFQMKQKLVTHMLPLGFTFSFPCKQVGLDKALLLTWTKGFSASGCVGEDIVQLLRDAAQRKRHLGMQVVALVNDTVGTMMACGYDDPRCEIGLIVGTGTNACYMEEMRNVGTVEGDEGRMCINMEWGAFGDNGCLDHLFTHFDKVVDESTINPGKQRFEKLISGMYLGEIVRQILMVMVEKQLLFQGKPCPKLQTKDIFKTKFLSTIELNGLALGQIRAILNELELDATFEDSALMREVCQTVSLRAAQLCAAGLAAVVEKMRESRGLDQLSVTVGVDGTLYKLHPCFSSNLQKTLKDLAPKCNVTFLLSEDGSGKGAALVAAVASRAANAME</sequence>
<evidence type="ECO:0000256" key="4">
    <source>
        <dbReference type="ARBA" id="ARBA00012324"/>
    </source>
</evidence>
<dbReference type="Pfam" id="PF00349">
    <property type="entry name" value="Hexokinase_1"/>
    <property type="match status" value="2"/>
</dbReference>
<dbReference type="InterPro" id="IPR043129">
    <property type="entry name" value="ATPase_NBD"/>
</dbReference>
<dbReference type="GO" id="GO:0005536">
    <property type="term" value="F:D-glucose binding"/>
    <property type="evidence" value="ECO:0007669"/>
    <property type="project" value="InterPro"/>
</dbReference>
<accession>A0A218UNY0</accession>
<dbReference type="GO" id="GO:0005739">
    <property type="term" value="C:mitochondrion"/>
    <property type="evidence" value="ECO:0007669"/>
    <property type="project" value="TreeGrafter"/>
</dbReference>
<dbReference type="GO" id="GO:0006096">
    <property type="term" value="P:glycolytic process"/>
    <property type="evidence" value="ECO:0007669"/>
    <property type="project" value="UniProtKB-UniPathway"/>
</dbReference>
<dbReference type="UniPathway" id="UPA00109">
    <property type="reaction ID" value="UER00180"/>
</dbReference>
<evidence type="ECO:0000256" key="2">
    <source>
        <dbReference type="ARBA" id="ARBA00005028"/>
    </source>
</evidence>
<evidence type="ECO:0000313" key="15">
    <source>
        <dbReference type="EMBL" id="OWK55453.1"/>
    </source>
</evidence>
<protein>
    <recommendedName>
        <fullName evidence="4">hexokinase</fullName>
        <ecNumber evidence="4">2.7.1.1</ecNumber>
    </recommendedName>
</protein>
<comment type="catalytic activity">
    <reaction evidence="11">
        <text>D-glucose + ATP = D-glucose 6-phosphate + ADP + H(+)</text>
        <dbReference type="Rhea" id="RHEA:17825"/>
        <dbReference type="ChEBI" id="CHEBI:4167"/>
        <dbReference type="ChEBI" id="CHEBI:15378"/>
        <dbReference type="ChEBI" id="CHEBI:30616"/>
        <dbReference type="ChEBI" id="CHEBI:61548"/>
        <dbReference type="ChEBI" id="CHEBI:456216"/>
        <dbReference type="EC" id="2.7.1.1"/>
    </reaction>
    <physiologicalReaction direction="left-to-right" evidence="11">
        <dbReference type="Rhea" id="RHEA:17826"/>
    </physiologicalReaction>
</comment>
<evidence type="ECO:0000256" key="8">
    <source>
        <dbReference type="ARBA" id="ARBA00022840"/>
    </source>
</evidence>
<dbReference type="STRING" id="299123.ENSLSDP00000023123"/>
<dbReference type="Proteomes" id="UP000197619">
    <property type="component" value="Unassembled WGS sequence"/>
</dbReference>
<dbReference type="PANTHER" id="PTHR19443">
    <property type="entry name" value="HEXOKINASE"/>
    <property type="match status" value="1"/>
</dbReference>
<dbReference type="InterPro" id="IPR001312">
    <property type="entry name" value="Hexokinase"/>
</dbReference>
<evidence type="ECO:0000256" key="9">
    <source>
        <dbReference type="ARBA" id="ARBA00023152"/>
    </source>
</evidence>
<feature type="region of interest" description="Disordered" evidence="12">
    <location>
        <begin position="1"/>
        <end position="51"/>
    </location>
</feature>
<dbReference type="GO" id="GO:0005829">
    <property type="term" value="C:cytosol"/>
    <property type="evidence" value="ECO:0007669"/>
    <property type="project" value="TreeGrafter"/>
</dbReference>
<keyword evidence="6" id="KW-0547">Nucleotide-binding</keyword>
<comment type="catalytic activity">
    <reaction evidence="10">
        <text>a D-hexose + ATP = a D-hexose 6-phosphate + ADP + H(+)</text>
        <dbReference type="Rhea" id="RHEA:22740"/>
        <dbReference type="ChEBI" id="CHEBI:4194"/>
        <dbReference type="ChEBI" id="CHEBI:15378"/>
        <dbReference type="ChEBI" id="CHEBI:30616"/>
        <dbReference type="ChEBI" id="CHEBI:229467"/>
        <dbReference type="ChEBI" id="CHEBI:456216"/>
        <dbReference type="EC" id="2.7.1.1"/>
    </reaction>
    <physiologicalReaction direction="left-to-right" evidence="10">
        <dbReference type="Rhea" id="RHEA:22741"/>
    </physiologicalReaction>
</comment>
<dbReference type="FunFam" id="3.40.367.20:FF:000001">
    <property type="entry name" value="Hexokinase 1"/>
    <property type="match status" value="1"/>
</dbReference>
<dbReference type="Pfam" id="PF03727">
    <property type="entry name" value="Hexokinase_2"/>
    <property type="match status" value="2"/>
</dbReference>
<reference evidence="15 16" key="1">
    <citation type="submission" date="2017-05" db="EMBL/GenBank/DDBJ databases">
        <title>Genome of assembly of the Bengalese finch, Lonchura striata domestica.</title>
        <authorList>
            <person name="Colquitt B.M."/>
            <person name="Brainard M.S."/>
        </authorList>
    </citation>
    <scope>NUCLEOTIDE SEQUENCE [LARGE SCALE GENOMIC DNA]</scope>
    <source>
        <strain evidence="15">White83orange57</strain>
    </source>
</reference>
<dbReference type="GO" id="GO:0019158">
    <property type="term" value="F:mannokinase activity"/>
    <property type="evidence" value="ECO:0007669"/>
    <property type="project" value="TreeGrafter"/>
</dbReference>
<dbReference type="InterPro" id="IPR022672">
    <property type="entry name" value="Hexokinase_N"/>
</dbReference>
<dbReference type="GO" id="GO:0004340">
    <property type="term" value="F:glucokinase activity"/>
    <property type="evidence" value="ECO:0007669"/>
    <property type="project" value="TreeGrafter"/>
</dbReference>
<feature type="domain" description="Hexokinase N-terminal" evidence="13">
    <location>
        <begin position="625"/>
        <end position="819"/>
    </location>
</feature>
<keyword evidence="7" id="KW-0418">Kinase</keyword>
<dbReference type="UniPathway" id="UPA00242"/>
<keyword evidence="9" id="KW-0324">Glycolysis</keyword>
<evidence type="ECO:0000256" key="6">
    <source>
        <dbReference type="ARBA" id="ARBA00022741"/>
    </source>
</evidence>
<evidence type="ECO:0000256" key="3">
    <source>
        <dbReference type="ARBA" id="ARBA00009225"/>
    </source>
</evidence>
<feature type="domain" description="Hexokinase C-terminal" evidence="14">
    <location>
        <begin position="825"/>
        <end position="1059"/>
    </location>
</feature>
<dbReference type="GO" id="GO:0005524">
    <property type="term" value="F:ATP binding"/>
    <property type="evidence" value="ECO:0007669"/>
    <property type="project" value="UniProtKB-KW"/>
</dbReference>
<evidence type="ECO:0000259" key="14">
    <source>
        <dbReference type="Pfam" id="PF03727"/>
    </source>
</evidence>
<name>A0A218UNY0_9PASE</name>
<evidence type="ECO:0000256" key="12">
    <source>
        <dbReference type="SAM" id="MobiDB-lite"/>
    </source>
</evidence>